<protein>
    <recommendedName>
        <fullName evidence="9">Chloride channel protein</fullName>
    </recommendedName>
</protein>
<accession>A0AAD5UF45</accession>
<sequence>MQSANSQLDSILLSDFSNTNLSLPEPIRPTQSTVRRRVLTNQLLSQESKSYENFSTIDWMRDWVKDYSREHDLLDRRVGWEAWRGYMIEGMQSWVLLGVIAVSIGILVSWIDVVSAYLSDFKRGVCLTEWYLSKDICCKGLEREGEYCVDYQPWSVYMFKTKVSIIDFPIYLIVSVAFGTLAALIARFSKYTPKSGLSGIKTILGGFIIEGFLSARTLFFKSISLPLVVASSLSVGKEAPLIHIASSAAAGVAVAFGAPIGGVLFSLEELSSFFPSKTMLRSYFSALVACVTLQFVDPYRGKQVLYQVTYTRNWYFFEMFNFALLGVFGGLMGALFIKLNIRVQKYRNANIWLRENPIYEIAALALLSAVLCYTNIFTRVDGSELLESLFRECTENEHLGLCSLEGHFWLVLSLSWALLIKTGLTIVTYGTRIPAGMFVPSMIWGGLFGRILGEIMQSIHLTHRDWDIFADCPSEGTCVTPGMYALLGAIGALGGLTKLTVSLTVVMFELTGTLNYIIPCMVTLTISKFVGNFFGTDGYIEVVIKQKAYPYLDPNQELHLTFTVSDRMTPLTDLVCLTADGMTLHELEMILDNNDYQGYPIISSKENSNLVGYIDKIDITRALENIRALNPDIHPEAKVYFDEPELPTQRRISQVTEGIAPSIPSIGQLDNTPPPILNLENNNIHLVSYVNQTPLGVDPQVSMDFVIDLFKKMGPRYIVVKKFGRLIGLVTKKDALAAINEQMINQNQHLDSPVEPLSAHSSSDNVINSTELRYRTLTLEEELELLS</sequence>
<feature type="domain" description="CBS" evidence="10">
    <location>
        <begin position="568"/>
        <end position="629"/>
    </location>
</feature>
<feature type="transmembrane region" description="Helical" evidence="9">
    <location>
        <begin position="316"/>
        <end position="337"/>
    </location>
</feature>
<feature type="transmembrane region" description="Helical" evidence="9">
    <location>
        <begin position="408"/>
        <end position="429"/>
    </location>
</feature>
<dbReference type="PROSITE" id="PS51371">
    <property type="entry name" value="CBS"/>
    <property type="match status" value="1"/>
</dbReference>
<dbReference type="GO" id="GO:0005886">
    <property type="term" value="C:plasma membrane"/>
    <property type="evidence" value="ECO:0007669"/>
    <property type="project" value="TreeGrafter"/>
</dbReference>
<evidence type="ECO:0000259" key="10">
    <source>
        <dbReference type="PROSITE" id="PS51371"/>
    </source>
</evidence>
<evidence type="ECO:0000256" key="7">
    <source>
        <dbReference type="ARBA" id="ARBA00023214"/>
    </source>
</evidence>
<dbReference type="InterPro" id="IPR046342">
    <property type="entry name" value="CBS_dom_sf"/>
</dbReference>
<feature type="transmembrane region" description="Helical" evidence="9">
    <location>
        <begin position="168"/>
        <end position="188"/>
    </location>
</feature>
<dbReference type="PANTHER" id="PTHR45711">
    <property type="entry name" value="CHLORIDE CHANNEL PROTEIN"/>
    <property type="match status" value="1"/>
</dbReference>
<organism evidence="11 12">
    <name type="scientific">Boothiomyces macroporosus</name>
    <dbReference type="NCBI Taxonomy" id="261099"/>
    <lineage>
        <taxon>Eukaryota</taxon>
        <taxon>Fungi</taxon>
        <taxon>Fungi incertae sedis</taxon>
        <taxon>Chytridiomycota</taxon>
        <taxon>Chytridiomycota incertae sedis</taxon>
        <taxon>Chytridiomycetes</taxon>
        <taxon>Rhizophydiales</taxon>
        <taxon>Terramycetaceae</taxon>
        <taxon>Boothiomyces</taxon>
    </lineage>
</organism>
<comment type="subcellular location">
    <subcellularLocation>
        <location evidence="1 9">Membrane</location>
        <topology evidence="1 9">Multi-pass membrane protein</topology>
    </subcellularLocation>
</comment>
<name>A0AAD5UF45_9FUNG</name>
<evidence type="ECO:0000313" key="11">
    <source>
        <dbReference type="EMBL" id="KAJ3256129.1"/>
    </source>
</evidence>
<dbReference type="Pfam" id="PF00571">
    <property type="entry name" value="CBS"/>
    <property type="match status" value="2"/>
</dbReference>
<dbReference type="Gene3D" id="3.90.1280.20">
    <property type="match status" value="1"/>
</dbReference>
<evidence type="ECO:0000256" key="2">
    <source>
        <dbReference type="ARBA" id="ARBA00022448"/>
    </source>
</evidence>
<keyword evidence="4 9" id="KW-1133">Transmembrane helix</keyword>
<gene>
    <name evidence="11" type="primary">GEF1</name>
    <name evidence="11" type="ORF">HK103_005698</name>
</gene>
<comment type="similarity">
    <text evidence="9">Belongs to the chloride channel (TC 2.A.49) family.</text>
</comment>
<keyword evidence="2 9" id="KW-0813">Transport</keyword>
<dbReference type="PANTHER" id="PTHR45711:SF9">
    <property type="entry name" value="ANION_PROTON EXCHANGE TRANSPORTER GEF1"/>
    <property type="match status" value="1"/>
</dbReference>
<comment type="caution">
    <text evidence="11">The sequence shown here is derived from an EMBL/GenBank/DDBJ whole genome shotgun (WGS) entry which is preliminary data.</text>
</comment>
<evidence type="ECO:0000256" key="8">
    <source>
        <dbReference type="PROSITE-ProRule" id="PRU00703"/>
    </source>
</evidence>
<keyword evidence="5 9" id="KW-0406">Ion transport</keyword>
<dbReference type="PRINTS" id="PR00762">
    <property type="entry name" value="CLCHANNEL"/>
</dbReference>
<feature type="transmembrane region" description="Helical" evidence="9">
    <location>
        <begin position="240"/>
        <end position="267"/>
    </location>
</feature>
<evidence type="ECO:0000256" key="9">
    <source>
        <dbReference type="RuleBase" id="RU361221"/>
    </source>
</evidence>
<dbReference type="InterPro" id="IPR000644">
    <property type="entry name" value="CBS_dom"/>
</dbReference>
<feature type="transmembrane region" description="Helical" evidence="9">
    <location>
        <begin position="279"/>
        <end position="296"/>
    </location>
</feature>
<dbReference type="SUPFAM" id="SSF54631">
    <property type="entry name" value="CBS-domain pair"/>
    <property type="match status" value="1"/>
</dbReference>
<feature type="transmembrane region" description="Helical" evidence="9">
    <location>
        <begin position="200"/>
        <end position="220"/>
    </location>
</feature>
<keyword evidence="7 9" id="KW-0868">Chloride</keyword>
<dbReference type="SMART" id="SM00116">
    <property type="entry name" value="CBS"/>
    <property type="match status" value="2"/>
</dbReference>
<evidence type="ECO:0000256" key="4">
    <source>
        <dbReference type="ARBA" id="ARBA00022989"/>
    </source>
</evidence>
<evidence type="ECO:0000256" key="5">
    <source>
        <dbReference type="ARBA" id="ARBA00023065"/>
    </source>
</evidence>
<keyword evidence="6 9" id="KW-0472">Membrane</keyword>
<feature type="transmembrane region" description="Helical" evidence="9">
    <location>
        <begin position="94"/>
        <end position="111"/>
    </location>
</feature>
<evidence type="ECO:0000256" key="6">
    <source>
        <dbReference type="ARBA" id="ARBA00023136"/>
    </source>
</evidence>
<dbReference type="AlphaFoldDB" id="A0AAD5UF45"/>
<keyword evidence="12" id="KW-1185">Reference proteome</keyword>
<evidence type="ECO:0000313" key="12">
    <source>
        <dbReference type="Proteomes" id="UP001210925"/>
    </source>
</evidence>
<dbReference type="Pfam" id="PF00654">
    <property type="entry name" value="Voltage_CLC"/>
    <property type="match status" value="1"/>
</dbReference>
<dbReference type="GO" id="GO:0005769">
    <property type="term" value="C:early endosome"/>
    <property type="evidence" value="ECO:0007669"/>
    <property type="project" value="TreeGrafter"/>
</dbReference>
<reference evidence="11" key="1">
    <citation type="submission" date="2020-05" db="EMBL/GenBank/DDBJ databases">
        <title>Phylogenomic resolution of chytrid fungi.</title>
        <authorList>
            <person name="Stajich J.E."/>
            <person name="Amses K."/>
            <person name="Simmons R."/>
            <person name="Seto K."/>
            <person name="Myers J."/>
            <person name="Bonds A."/>
            <person name="Quandt C.A."/>
            <person name="Barry K."/>
            <person name="Liu P."/>
            <person name="Grigoriev I."/>
            <person name="Longcore J.E."/>
            <person name="James T.Y."/>
        </authorList>
    </citation>
    <scope>NUCLEOTIDE SEQUENCE</scope>
    <source>
        <strain evidence="11">PLAUS21</strain>
    </source>
</reference>
<dbReference type="Gene3D" id="1.10.3080.10">
    <property type="entry name" value="Clc chloride channel"/>
    <property type="match status" value="1"/>
</dbReference>
<dbReference type="Gene3D" id="3.10.580.20">
    <property type="match status" value="1"/>
</dbReference>
<keyword evidence="8" id="KW-0129">CBS domain</keyword>
<dbReference type="GO" id="GO:0005247">
    <property type="term" value="F:voltage-gated chloride channel activity"/>
    <property type="evidence" value="ECO:0007669"/>
    <property type="project" value="TreeGrafter"/>
</dbReference>
<dbReference type="GO" id="GO:0005794">
    <property type="term" value="C:Golgi apparatus"/>
    <property type="evidence" value="ECO:0007669"/>
    <property type="project" value="TreeGrafter"/>
</dbReference>
<dbReference type="SUPFAM" id="SSF81340">
    <property type="entry name" value="Clc chloride channel"/>
    <property type="match status" value="1"/>
</dbReference>
<feature type="transmembrane region" description="Helical" evidence="9">
    <location>
        <begin position="358"/>
        <end position="376"/>
    </location>
</feature>
<dbReference type="Proteomes" id="UP001210925">
    <property type="component" value="Unassembled WGS sequence"/>
</dbReference>
<dbReference type="EMBL" id="JADGKB010000055">
    <property type="protein sequence ID" value="KAJ3256129.1"/>
    <property type="molecule type" value="Genomic_DNA"/>
</dbReference>
<keyword evidence="3 9" id="KW-0812">Transmembrane</keyword>
<dbReference type="InterPro" id="IPR001807">
    <property type="entry name" value="ClC"/>
</dbReference>
<evidence type="ECO:0000256" key="3">
    <source>
        <dbReference type="ARBA" id="ARBA00022692"/>
    </source>
</evidence>
<evidence type="ECO:0000256" key="1">
    <source>
        <dbReference type="ARBA" id="ARBA00004141"/>
    </source>
</evidence>
<proteinExistence type="inferred from homology"/>
<dbReference type="InterPro" id="IPR014743">
    <property type="entry name" value="Cl-channel_core"/>
</dbReference>
<comment type="caution">
    <text evidence="9">Lacks conserved residue(s) required for the propagation of feature annotation.</text>
</comment>